<feature type="compositionally biased region" description="Basic and acidic residues" evidence="1">
    <location>
        <begin position="20"/>
        <end position="32"/>
    </location>
</feature>
<organism evidence="2 3">
    <name type="scientific">Metarhizium humberi</name>
    <dbReference type="NCBI Taxonomy" id="2596975"/>
    <lineage>
        <taxon>Eukaryota</taxon>
        <taxon>Fungi</taxon>
        <taxon>Dikarya</taxon>
        <taxon>Ascomycota</taxon>
        <taxon>Pezizomycotina</taxon>
        <taxon>Sordariomycetes</taxon>
        <taxon>Hypocreomycetidae</taxon>
        <taxon>Hypocreales</taxon>
        <taxon>Clavicipitaceae</taxon>
        <taxon>Metarhizium</taxon>
    </lineage>
</organism>
<sequence length="187" mass="19680">MSDKKFLSAARFVAGAVHAAADDGKNKKKNGDKTSQQTPGMSSDDIKQLAPVALSAFQKLVGAKTKNGDKNAQRAFSMSSDNMKEVAPELIHAIAEYADGKAKKGDQTAKRDPGTSSVDATESISSPVAAATTPSRAGAKDGDKTTERSGTKLIAKMLKESIKFAPKVVDILVEQQKKASQEASRKA</sequence>
<comment type="caution">
    <text evidence="2">The sequence shown here is derived from an EMBL/GenBank/DDBJ whole genome shotgun (WGS) entry which is preliminary data.</text>
</comment>
<feature type="compositionally biased region" description="Polar residues" evidence="1">
    <location>
        <begin position="114"/>
        <end position="126"/>
    </location>
</feature>
<feature type="region of interest" description="Disordered" evidence="1">
    <location>
        <begin position="99"/>
        <end position="151"/>
    </location>
</feature>
<evidence type="ECO:0000313" key="3">
    <source>
        <dbReference type="Proteomes" id="UP000764110"/>
    </source>
</evidence>
<proteinExistence type="predicted"/>
<keyword evidence="3" id="KW-1185">Reference proteome</keyword>
<name>A0A9P8M9F9_9HYPO</name>
<dbReference type="Proteomes" id="UP000764110">
    <property type="component" value="Unassembled WGS sequence"/>
</dbReference>
<feature type="compositionally biased region" description="Basic and acidic residues" evidence="1">
    <location>
        <begin position="138"/>
        <end position="150"/>
    </location>
</feature>
<dbReference type="EMBL" id="JACEFI010000010">
    <property type="protein sequence ID" value="KAH0596031.1"/>
    <property type="molecule type" value="Genomic_DNA"/>
</dbReference>
<feature type="region of interest" description="Disordered" evidence="1">
    <location>
        <begin position="19"/>
        <end position="46"/>
    </location>
</feature>
<evidence type="ECO:0000256" key="1">
    <source>
        <dbReference type="SAM" id="MobiDB-lite"/>
    </source>
</evidence>
<reference evidence="2 3" key="1">
    <citation type="submission" date="2020-07" db="EMBL/GenBank/DDBJ databases">
        <title>Metarhizium humberi genome.</title>
        <authorList>
            <person name="Lysoe E."/>
        </authorList>
    </citation>
    <scope>NUCLEOTIDE SEQUENCE [LARGE SCALE GENOMIC DNA]</scope>
    <source>
        <strain evidence="2 3">ESALQ1638</strain>
    </source>
</reference>
<evidence type="ECO:0000313" key="2">
    <source>
        <dbReference type="EMBL" id="KAH0596031.1"/>
    </source>
</evidence>
<gene>
    <name evidence="2" type="ORF">MHUMG1_05890</name>
</gene>
<protein>
    <submittedName>
        <fullName evidence="2">Uncharacterized protein</fullName>
    </submittedName>
</protein>
<feature type="compositionally biased region" description="Basic and acidic residues" evidence="1">
    <location>
        <begin position="99"/>
        <end position="113"/>
    </location>
</feature>
<dbReference type="AlphaFoldDB" id="A0A9P8M9F9"/>
<accession>A0A9P8M9F9</accession>